<accession>A0A1Y6EQW5</accession>
<feature type="transmembrane region" description="Helical" evidence="1">
    <location>
        <begin position="183"/>
        <end position="201"/>
    </location>
</feature>
<feature type="transmembrane region" description="Helical" evidence="1">
    <location>
        <begin position="112"/>
        <end position="131"/>
    </location>
</feature>
<feature type="transmembrane region" description="Helical" evidence="1">
    <location>
        <begin position="143"/>
        <end position="171"/>
    </location>
</feature>
<sequence>MRAADLPVKLGLTVTYLLMVFVNYLANALPLNGRQTGEISDAYENLFAPAGLTFSIWGLIYLLLALHVLYQWGLFRGRSRDDSGLLNKIGTLFALSSLANTAWVFAWHYDQILLSTLLITTILILLAVIVLTIRRHALSGRDWWLVAVPFCVYFGWLTVATVANITVLLVSAGWDGFGISADIWAAIIIAVAAAIGTLAMVRNRDMAYGFVLIWAFIGIVVKHTSADGFANQYPLVIAVTIGCIILFVASEVFVWMKRQRTGLA</sequence>
<dbReference type="InterPro" id="IPR038330">
    <property type="entry name" value="TspO/MBR-related_sf"/>
</dbReference>
<keyword evidence="1" id="KW-1133">Transmembrane helix</keyword>
<name>A0A1Y6EQW5_9HYPH</name>
<dbReference type="PANTHER" id="PTHR33802:SF1">
    <property type="entry name" value="XK-RELATED PROTEIN"/>
    <property type="match status" value="1"/>
</dbReference>
<proteinExistence type="predicted"/>
<evidence type="ECO:0000313" key="3">
    <source>
        <dbReference type="Proteomes" id="UP000194474"/>
    </source>
</evidence>
<reference evidence="3" key="1">
    <citation type="submission" date="2017-04" db="EMBL/GenBank/DDBJ databases">
        <authorList>
            <person name="Varghese N."/>
            <person name="Submissions S."/>
        </authorList>
    </citation>
    <scope>NUCLEOTIDE SEQUENCE [LARGE SCALE GENOMIC DNA]</scope>
</reference>
<feature type="transmembrane region" description="Helical" evidence="1">
    <location>
        <begin position="85"/>
        <end position="106"/>
    </location>
</feature>
<gene>
    <name evidence="2" type="ORF">SAMN06295905_1138</name>
</gene>
<feature type="transmembrane region" description="Helical" evidence="1">
    <location>
        <begin position="46"/>
        <end position="73"/>
    </location>
</feature>
<dbReference type="EMBL" id="FXWK01000001">
    <property type="protein sequence ID" value="SMQ65095.1"/>
    <property type="molecule type" value="Genomic_DNA"/>
</dbReference>
<dbReference type="Gene3D" id="1.20.1260.100">
    <property type="entry name" value="TspO/MBR protein"/>
    <property type="match status" value="1"/>
</dbReference>
<keyword evidence="3" id="KW-1185">Reference proteome</keyword>
<dbReference type="PANTHER" id="PTHR33802">
    <property type="entry name" value="SI:CH211-161H7.5-RELATED"/>
    <property type="match status" value="1"/>
</dbReference>
<evidence type="ECO:0000313" key="2">
    <source>
        <dbReference type="EMBL" id="SMQ65095.1"/>
    </source>
</evidence>
<dbReference type="OrthoDB" id="5189031at2"/>
<feature type="transmembrane region" description="Helical" evidence="1">
    <location>
        <begin position="232"/>
        <end position="256"/>
    </location>
</feature>
<dbReference type="AlphaFoldDB" id="A0A1Y6EQW5"/>
<evidence type="ECO:0008006" key="4">
    <source>
        <dbReference type="Google" id="ProtNLM"/>
    </source>
</evidence>
<protein>
    <recommendedName>
        <fullName evidence="4">TspO and MBR related proteins</fullName>
    </recommendedName>
</protein>
<keyword evidence="1" id="KW-0812">Transmembrane</keyword>
<dbReference type="RefSeq" id="WP_086469501.1">
    <property type="nucleotide sequence ID" value="NZ_FXWK01000001.1"/>
</dbReference>
<keyword evidence="1" id="KW-0472">Membrane</keyword>
<dbReference type="Proteomes" id="UP000194474">
    <property type="component" value="Unassembled WGS sequence"/>
</dbReference>
<feature type="transmembrane region" description="Helical" evidence="1">
    <location>
        <begin position="7"/>
        <end position="26"/>
    </location>
</feature>
<organism evidence="2 3">
    <name type="scientific">Devosia lucknowensis</name>
    <dbReference type="NCBI Taxonomy" id="1096929"/>
    <lineage>
        <taxon>Bacteria</taxon>
        <taxon>Pseudomonadati</taxon>
        <taxon>Pseudomonadota</taxon>
        <taxon>Alphaproteobacteria</taxon>
        <taxon>Hyphomicrobiales</taxon>
        <taxon>Devosiaceae</taxon>
        <taxon>Devosia</taxon>
    </lineage>
</organism>
<feature type="transmembrane region" description="Helical" evidence="1">
    <location>
        <begin position="208"/>
        <end position="226"/>
    </location>
</feature>
<evidence type="ECO:0000256" key="1">
    <source>
        <dbReference type="SAM" id="Phobius"/>
    </source>
</evidence>